<reference evidence="2" key="1">
    <citation type="journal article" date="2019" name="Int. J. Syst. Evol. Microbiol.">
        <title>The Global Catalogue of Microorganisms (GCM) 10K type strain sequencing project: providing services to taxonomists for standard genome sequencing and annotation.</title>
        <authorList>
            <consortium name="The Broad Institute Genomics Platform"/>
            <consortium name="The Broad Institute Genome Sequencing Center for Infectious Disease"/>
            <person name="Wu L."/>
            <person name="Ma J."/>
        </authorList>
    </citation>
    <scope>NUCLEOTIDE SEQUENCE [LARGE SCALE GENOMIC DNA]</scope>
    <source>
        <strain evidence="2">CGMCC 1.16326</strain>
    </source>
</reference>
<gene>
    <name evidence="1" type="ORF">ACFPPC_00920</name>
</gene>
<evidence type="ECO:0000313" key="2">
    <source>
        <dbReference type="Proteomes" id="UP001596104"/>
    </source>
</evidence>
<comment type="caution">
    <text evidence="1">The sequence shown here is derived from an EMBL/GenBank/DDBJ whole genome shotgun (WGS) entry which is preliminary data.</text>
</comment>
<organism evidence="1 2">
    <name type="scientific">Bosea vestrisii</name>
    <dbReference type="NCBI Taxonomy" id="151416"/>
    <lineage>
        <taxon>Bacteria</taxon>
        <taxon>Pseudomonadati</taxon>
        <taxon>Pseudomonadota</taxon>
        <taxon>Alphaproteobacteria</taxon>
        <taxon>Hyphomicrobiales</taxon>
        <taxon>Boseaceae</taxon>
        <taxon>Bosea</taxon>
    </lineage>
</organism>
<proteinExistence type="predicted"/>
<protein>
    <submittedName>
        <fullName evidence="1">Uncharacterized protein</fullName>
    </submittedName>
</protein>
<dbReference type="EMBL" id="JBHSLV010000002">
    <property type="protein sequence ID" value="MFC5391200.1"/>
    <property type="molecule type" value="Genomic_DNA"/>
</dbReference>
<dbReference type="Proteomes" id="UP001596104">
    <property type="component" value="Unassembled WGS sequence"/>
</dbReference>
<evidence type="ECO:0000313" key="1">
    <source>
        <dbReference type="EMBL" id="MFC5391200.1"/>
    </source>
</evidence>
<keyword evidence="2" id="KW-1185">Reference proteome</keyword>
<name>A0ABW0H2L9_9HYPH</name>
<accession>A0ABW0H2L9</accession>
<dbReference type="RefSeq" id="WP_377005948.1">
    <property type="nucleotide sequence ID" value="NZ_JBHSLV010000002.1"/>
</dbReference>
<sequence length="156" mass="17281">MAGHDGAGEAAKKPHYHLQMRYRRQVIAKFNDFHLPLHASDIDALSKVKDGATINFAGGAGFSDFLYERPAEELLRGPFVQAREDEGMLEFDTVIVAGPGETLKGEQLTEMINRAREGKTSFADIAHQLPHLDVQTIISPGRGLVEQSVRSGRKRR</sequence>